<dbReference type="Gene3D" id="3.30.160.140">
    <property type="entry name" value="Shew3726-like"/>
    <property type="match status" value="1"/>
</dbReference>
<dbReference type="AlphaFoldDB" id="A0AAP4FXP7"/>
<name>A0AAP4FXP7_9ENTR</name>
<keyword evidence="2" id="KW-1185">Reference proteome</keyword>
<dbReference type="SUPFAM" id="SSF160272">
    <property type="entry name" value="Shew3726-like"/>
    <property type="match status" value="1"/>
</dbReference>
<dbReference type="InterPro" id="IPR036692">
    <property type="entry name" value="Shew3726-like_sf"/>
</dbReference>
<evidence type="ECO:0000313" key="1">
    <source>
        <dbReference type="EMBL" id="MDK9365631.1"/>
    </source>
</evidence>
<sequence>MNQAIQFPDREVWDEGKQAVCFPVLVNGAQLTCAITGELLLKRFGGTNPLDVFRDHRWDLEEEASDMIRNEQEDDQGWVCFS</sequence>
<dbReference type="InterPro" id="IPR009962">
    <property type="entry name" value="DUF1488"/>
</dbReference>
<proteinExistence type="predicted"/>
<accession>A0AAP4FXP7</accession>
<dbReference type="Pfam" id="PF07369">
    <property type="entry name" value="DUF1488"/>
    <property type="match status" value="1"/>
</dbReference>
<evidence type="ECO:0000313" key="2">
    <source>
        <dbReference type="Proteomes" id="UP001223214"/>
    </source>
</evidence>
<gene>
    <name evidence="1" type="ORF">QQF32_20770</name>
</gene>
<organism evidence="1 2">
    <name type="scientific">Lelliottia wanjuensis</name>
    <dbReference type="NCBI Taxonomy" id="3050585"/>
    <lineage>
        <taxon>Bacteria</taxon>
        <taxon>Pseudomonadati</taxon>
        <taxon>Pseudomonadota</taxon>
        <taxon>Gammaproteobacteria</taxon>
        <taxon>Enterobacterales</taxon>
        <taxon>Enterobacteriaceae</taxon>
        <taxon>Lelliottia</taxon>
    </lineage>
</organism>
<dbReference type="Proteomes" id="UP001223214">
    <property type="component" value="Unassembled WGS sequence"/>
</dbReference>
<comment type="caution">
    <text evidence="1">The sequence shown here is derived from an EMBL/GenBank/DDBJ whole genome shotgun (WGS) entry which is preliminary data.</text>
</comment>
<protein>
    <submittedName>
        <fullName evidence="1">DUF1488 domain-containing protein</fullName>
    </submittedName>
</protein>
<dbReference type="RefSeq" id="WP_285148649.1">
    <property type="nucleotide sequence ID" value="NZ_JASSOM010000081.1"/>
</dbReference>
<reference evidence="1 2" key="1">
    <citation type="submission" date="2023-06" db="EMBL/GenBank/DDBJ databases">
        <title>Identification and characterization of antibiotic-resistant Gram-negative bacteria.</title>
        <authorList>
            <person name="Cho G.-S."/>
            <person name="Lee J."/>
            <person name="Tai E."/>
            <person name="Jeong S."/>
            <person name="Kim I."/>
            <person name="Kim B.-E."/>
            <person name="Jeong M.-I."/>
            <person name="Oh K.-K."/>
            <person name="Franz C.M.A.P."/>
        </authorList>
    </citation>
    <scope>NUCLEOTIDE SEQUENCE [LARGE SCALE GENOMIC DNA]</scope>
    <source>
        <strain evidence="1 2">V106_12</strain>
    </source>
</reference>
<dbReference type="EMBL" id="JASSOM010000081">
    <property type="protein sequence ID" value="MDK9365631.1"/>
    <property type="molecule type" value="Genomic_DNA"/>
</dbReference>